<accession>A0A1F5TFL1</accession>
<dbReference type="AlphaFoldDB" id="A0A1F5TFL1"/>
<evidence type="ECO:0000313" key="3">
    <source>
        <dbReference type="Proteomes" id="UP000178656"/>
    </source>
</evidence>
<evidence type="ECO:0000313" key="2">
    <source>
        <dbReference type="EMBL" id="OGF37720.1"/>
    </source>
</evidence>
<feature type="domain" description="Antitoxin SocA-like Panacea" evidence="1">
    <location>
        <begin position="1"/>
        <end position="116"/>
    </location>
</feature>
<comment type="caution">
    <text evidence="2">The sequence shown here is derived from an EMBL/GenBank/DDBJ whole genome shotgun (WGS) entry which is preliminary data.</text>
</comment>
<dbReference type="InterPro" id="IPR025272">
    <property type="entry name" value="SocA_Panacea"/>
</dbReference>
<dbReference type="Pfam" id="PF13274">
    <property type="entry name" value="SocA_Panacea"/>
    <property type="match status" value="1"/>
</dbReference>
<organism evidence="2 3">
    <name type="scientific">Candidatus Falkowbacteria bacterium RIFOXYC2_FULL_48_21</name>
    <dbReference type="NCBI Taxonomy" id="1798005"/>
    <lineage>
        <taxon>Bacteria</taxon>
        <taxon>Candidatus Falkowiibacteriota</taxon>
    </lineage>
</organism>
<reference evidence="2 3" key="1">
    <citation type="journal article" date="2016" name="Nat. Commun.">
        <title>Thousands of microbial genomes shed light on interconnected biogeochemical processes in an aquifer system.</title>
        <authorList>
            <person name="Anantharaman K."/>
            <person name="Brown C.T."/>
            <person name="Hug L.A."/>
            <person name="Sharon I."/>
            <person name="Castelle C.J."/>
            <person name="Probst A.J."/>
            <person name="Thomas B.C."/>
            <person name="Singh A."/>
            <person name="Wilkins M.J."/>
            <person name="Karaoz U."/>
            <person name="Brodie E.L."/>
            <person name="Williams K.H."/>
            <person name="Hubbard S.S."/>
            <person name="Banfield J.F."/>
        </authorList>
    </citation>
    <scope>NUCLEOTIDE SEQUENCE [LARGE SCALE GENOMIC DNA]</scope>
</reference>
<dbReference type="EMBL" id="MFGM01000016">
    <property type="protein sequence ID" value="OGF37720.1"/>
    <property type="molecule type" value="Genomic_DNA"/>
</dbReference>
<protein>
    <recommendedName>
        <fullName evidence="1">Antitoxin SocA-like Panacea domain-containing protein</fullName>
    </recommendedName>
</protein>
<sequence length="149" mass="17396">MKLFYFLDFLHVKKYGCPVTYDRYVNLEHGPIPSTILNLVNEAINDVDSAQLADAVQFEKSDISDMCRMKVSRAFSHEDKDYFKESELETLDIVCRRFGDKNTKYIEDASHEEFPWRGTNFLDDIPYALAAGDKDCKVDKEEIEFFQQL</sequence>
<dbReference type="Proteomes" id="UP000178656">
    <property type="component" value="Unassembled WGS sequence"/>
</dbReference>
<evidence type="ECO:0000259" key="1">
    <source>
        <dbReference type="Pfam" id="PF13274"/>
    </source>
</evidence>
<name>A0A1F5TFL1_9BACT</name>
<proteinExistence type="predicted"/>
<gene>
    <name evidence="2" type="ORF">A2482_00450</name>
</gene>